<accession>A0ABU8YT96</accession>
<dbReference type="Proteomes" id="UP001384579">
    <property type="component" value="Unassembled WGS sequence"/>
</dbReference>
<sequence>MVFFPKCDATFSVGIYEDWSKYDRPYCPKGRSPFLKLKYKLSD</sequence>
<protein>
    <submittedName>
        <fullName evidence="1">Uncharacterized protein</fullName>
    </submittedName>
</protein>
<organism evidence="1 2">
    <name type="scientific">Microcoleus anatoxicus PTRS2</name>
    <dbReference type="NCBI Taxonomy" id="2705321"/>
    <lineage>
        <taxon>Bacteria</taxon>
        <taxon>Bacillati</taxon>
        <taxon>Cyanobacteriota</taxon>
        <taxon>Cyanophyceae</taxon>
        <taxon>Oscillatoriophycideae</taxon>
        <taxon>Oscillatoriales</taxon>
        <taxon>Microcoleaceae</taxon>
        <taxon>Microcoleus</taxon>
        <taxon>Microcoleus anatoxicus</taxon>
    </lineage>
</organism>
<evidence type="ECO:0000313" key="2">
    <source>
        <dbReference type="Proteomes" id="UP001384579"/>
    </source>
</evidence>
<reference evidence="1 2" key="1">
    <citation type="journal article" date="2020" name="Harmful Algae">
        <title>Molecular and morphological characterization of a novel dihydroanatoxin-a producing Microcoleus species (cyanobacteria) from the Russian River, California, USA.</title>
        <authorList>
            <person name="Conklin K.Y."/>
            <person name="Stancheva R."/>
            <person name="Otten T.G."/>
            <person name="Fadness R."/>
            <person name="Boyer G.L."/>
            <person name="Read B."/>
            <person name="Zhang X."/>
            <person name="Sheath R.G."/>
        </authorList>
    </citation>
    <scope>NUCLEOTIDE SEQUENCE [LARGE SCALE GENOMIC DNA]</scope>
    <source>
        <strain evidence="1 2">PTRS2</strain>
    </source>
</reference>
<proteinExistence type="predicted"/>
<gene>
    <name evidence="1" type="ORF">WMG39_22445</name>
</gene>
<comment type="caution">
    <text evidence="1">The sequence shown here is derived from an EMBL/GenBank/DDBJ whole genome shotgun (WGS) entry which is preliminary data.</text>
</comment>
<name>A0ABU8YT96_9CYAN</name>
<dbReference type="RefSeq" id="WP_340519778.1">
    <property type="nucleotide sequence ID" value="NZ_JBBLXS010000390.1"/>
</dbReference>
<evidence type="ECO:0000313" key="1">
    <source>
        <dbReference type="EMBL" id="MEK0187593.1"/>
    </source>
</evidence>
<dbReference type="EMBL" id="JBBLXS010000390">
    <property type="protein sequence ID" value="MEK0187593.1"/>
    <property type="molecule type" value="Genomic_DNA"/>
</dbReference>
<keyword evidence="2" id="KW-1185">Reference proteome</keyword>